<dbReference type="GeneID" id="100635249"/>
<evidence type="ECO:0000313" key="14">
    <source>
        <dbReference type="Proteomes" id="UP000007879"/>
    </source>
</evidence>
<evidence type="ECO:0000256" key="7">
    <source>
        <dbReference type="PROSITE-ProRule" id="PRU00191"/>
    </source>
</evidence>
<accession>A0AAN0IJK8</accession>
<dbReference type="PROSITE" id="PS50011">
    <property type="entry name" value="PROTEIN_KINASE_DOM"/>
    <property type="match status" value="1"/>
</dbReference>
<dbReference type="PROSITE" id="PS50001">
    <property type="entry name" value="SH2"/>
    <property type="match status" value="1"/>
</dbReference>
<dbReference type="Pfam" id="PF00017">
    <property type="entry name" value="SH2"/>
    <property type="match status" value="1"/>
</dbReference>
<keyword evidence="2 9" id="KW-0808">Transferase</keyword>
<evidence type="ECO:0000259" key="12">
    <source>
        <dbReference type="PROSITE" id="PS50011"/>
    </source>
</evidence>
<dbReference type="SUPFAM" id="SSF56112">
    <property type="entry name" value="Protein kinase-like (PK-like)"/>
    <property type="match status" value="1"/>
</dbReference>
<dbReference type="InterPro" id="IPR036860">
    <property type="entry name" value="SH2_dom_sf"/>
</dbReference>
<reference evidence="14" key="1">
    <citation type="journal article" date="2010" name="Nature">
        <title>The Amphimedon queenslandica genome and the evolution of animal complexity.</title>
        <authorList>
            <person name="Srivastava M."/>
            <person name="Simakov O."/>
            <person name="Chapman J."/>
            <person name="Fahey B."/>
            <person name="Gauthier M.E."/>
            <person name="Mitros T."/>
            <person name="Richards G.S."/>
            <person name="Conaco C."/>
            <person name="Dacre M."/>
            <person name="Hellsten U."/>
            <person name="Larroux C."/>
            <person name="Putnam N.H."/>
            <person name="Stanke M."/>
            <person name="Adamska M."/>
            <person name="Darling A."/>
            <person name="Degnan S.M."/>
            <person name="Oakley T.H."/>
            <person name="Plachetzki D.C."/>
            <person name="Zhai Y."/>
            <person name="Adamski M."/>
            <person name="Calcino A."/>
            <person name="Cummins S.F."/>
            <person name="Goodstein D.M."/>
            <person name="Harris C."/>
            <person name="Jackson D.J."/>
            <person name="Leys S.P."/>
            <person name="Shu S."/>
            <person name="Woodcroft B.J."/>
            <person name="Vervoort M."/>
            <person name="Kosik K.S."/>
            <person name="Manning G."/>
            <person name="Degnan B.M."/>
            <person name="Rokhsar D.S."/>
        </authorList>
    </citation>
    <scope>NUCLEOTIDE SEQUENCE [LARGE SCALE GENOMIC DNA]</scope>
</reference>
<dbReference type="Gene3D" id="3.30.505.10">
    <property type="entry name" value="SH2 domain"/>
    <property type="match status" value="1"/>
</dbReference>
<organism evidence="13 14">
    <name type="scientific">Amphimedon queenslandica</name>
    <name type="common">Sponge</name>
    <dbReference type="NCBI Taxonomy" id="400682"/>
    <lineage>
        <taxon>Eukaryota</taxon>
        <taxon>Metazoa</taxon>
        <taxon>Porifera</taxon>
        <taxon>Demospongiae</taxon>
        <taxon>Heteroscleromorpha</taxon>
        <taxon>Haplosclerida</taxon>
        <taxon>Niphatidae</taxon>
        <taxon>Amphimedon</taxon>
    </lineage>
</organism>
<evidence type="ECO:0000256" key="2">
    <source>
        <dbReference type="ARBA" id="ARBA00022679"/>
    </source>
</evidence>
<dbReference type="PANTHER" id="PTHR24418">
    <property type="entry name" value="TYROSINE-PROTEIN KINASE"/>
    <property type="match status" value="1"/>
</dbReference>
<comment type="catalytic activity">
    <reaction evidence="9">
        <text>L-tyrosyl-[protein] + ATP = O-phospho-L-tyrosyl-[protein] + ADP + H(+)</text>
        <dbReference type="Rhea" id="RHEA:10596"/>
        <dbReference type="Rhea" id="RHEA-COMP:10136"/>
        <dbReference type="Rhea" id="RHEA-COMP:20101"/>
        <dbReference type="ChEBI" id="CHEBI:15378"/>
        <dbReference type="ChEBI" id="CHEBI:30616"/>
        <dbReference type="ChEBI" id="CHEBI:46858"/>
        <dbReference type="ChEBI" id="CHEBI:61978"/>
        <dbReference type="ChEBI" id="CHEBI:456216"/>
        <dbReference type="EC" id="2.7.10.2"/>
    </reaction>
</comment>
<dbReference type="EC" id="2.7.10.2" evidence="9"/>
<dbReference type="SMART" id="SM00326">
    <property type="entry name" value="SH3"/>
    <property type="match status" value="1"/>
</dbReference>
<keyword evidence="1 8" id="KW-0728">SH3 domain</keyword>
<dbReference type="GO" id="GO:0005524">
    <property type="term" value="F:ATP binding"/>
    <property type="evidence" value="ECO:0007669"/>
    <property type="project" value="UniProtKB-KW"/>
</dbReference>
<dbReference type="InterPro" id="IPR050198">
    <property type="entry name" value="Non-receptor_tyrosine_kinases"/>
</dbReference>
<evidence type="ECO:0000313" key="13">
    <source>
        <dbReference type="EnsemblMetazoa" id="XP_003391834.1"/>
    </source>
</evidence>
<keyword evidence="6 9" id="KW-0829">Tyrosine-protein kinase</keyword>
<dbReference type="SUPFAM" id="SSF55550">
    <property type="entry name" value="SH2 domain"/>
    <property type="match status" value="1"/>
</dbReference>
<dbReference type="Pfam" id="PF00018">
    <property type="entry name" value="SH3_1"/>
    <property type="match status" value="1"/>
</dbReference>
<dbReference type="SUPFAM" id="SSF50044">
    <property type="entry name" value="SH3-domain"/>
    <property type="match status" value="1"/>
</dbReference>
<evidence type="ECO:0000256" key="9">
    <source>
        <dbReference type="RuleBase" id="RU362096"/>
    </source>
</evidence>
<dbReference type="PROSITE" id="PS50002">
    <property type="entry name" value="SH3"/>
    <property type="match status" value="1"/>
</dbReference>
<evidence type="ECO:0000256" key="3">
    <source>
        <dbReference type="ARBA" id="ARBA00022741"/>
    </source>
</evidence>
<dbReference type="AlphaFoldDB" id="A0AAN0IJK8"/>
<feature type="domain" description="SH2" evidence="10">
    <location>
        <begin position="176"/>
        <end position="276"/>
    </location>
</feature>
<dbReference type="InterPro" id="IPR000719">
    <property type="entry name" value="Prot_kinase_dom"/>
</dbReference>
<dbReference type="Proteomes" id="UP000007879">
    <property type="component" value="Unassembled WGS sequence"/>
</dbReference>
<dbReference type="Gene3D" id="2.30.30.40">
    <property type="entry name" value="SH3 Domains"/>
    <property type="match status" value="1"/>
</dbReference>
<evidence type="ECO:0000256" key="4">
    <source>
        <dbReference type="ARBA" id="ARBA00022777"/>
    </source>
</evidence>
<dbReference type="GO" id="GO:0004715">
    <property type="term" value="F:non-membrane spanning protein tyrosine kinase activity"/>
    <property type="evidence" value="ECO:0007669"/>
    <property type="project" value="UniProtKB-EC"/>
</dbReference>
<evidence type="ECO:0000256" key="6">
    <source>
        <dbReference type="ARBA" id="ARBA00023137"/>
    </source>
</evidence>
<keyword evidence="7" id="KW-0727">SH2 domain</keyword>
<protein>
    <recommendedName>
        <fullName evidence="9">Tyrosine-protein kinase</fullName>
        <ecNumber evidence="9">2.7.10.2</ecNumber>
    </recommendedName>
</protein>
<dbReference type="InterPro" id="IPR011009">
    <property type="entry name" value="Kinase-like_dom_sf"/>
</dbReference>
<dbReference type="RefSeq" id="XP_003391834.1">
    <property type="nucleotide sequence ID" value="XM_003391786.1"/>
</dbReference>
<evidence type="ECO:0000256" key="1">
    <source>
        <dbReference type="ARBA" id="ARBA00022443"/>
    </source>
</evidence>
<evidence type="ECO:0000256" key="8">
    <source>
        <dbReference type="PROSITE-ProRule" id="PRU00192"/>
    </source>
</evidence>
<dbReference type="InterPro" id="IPR001452">
    <property type="entry name" value="SH3_domain"/>
</dbReference>
<sequence>EKSTQTVLSSNGSICEAQDDYNDPAISFKKGELLQLSINGNEVQSLETGQKSVVPMKYIGYSRVELLQLFQFAIEIEILPYRFDLNIKAEYFVQEINDAPGLHSLRMQVSKQKLFVARHSFQALHKDGLSFKKGEVLKVVKNEDDEWWYMQSFHTDNIGDVPISYIIPIEGKYSEMYYKHVYYHIMDHNVAKERLSRQADTQKGSFLINKSERKPGVPRQHTLILNNGVITTYHRIHFSLNKCSIGKSVWFDSLNDLVHHYMMKADGLPCSIKIPIPKQRNMPIAVNKEFEINKSHIKFSKCINAGQFGETWKGVWKGEGPVMIKTNIATNITQETFIDAANILAKLHHKNIISLYGVCTENYPLYIVTELMINGNLKDYLTTNNLTPAELVDIAIQVTEGMIYLGEQDYIHCNLKAASILLGYNNTVKIANFHLAQHLNGNKYWTVEEGTELAIRWTAPEGYTLNQLSIKSDVWSFGILLWELATKGHMPYPGMTHKE</sequence>
<keyword evidence="14" id="KW-1185">Reference proteome</keyword>
<keyword evidence="3 9" id="KW-0547">Nucleotide-binding</keyword>
<reference evidence="13" key="2">
    <citation type="submission" date="2024-06" db="UniProtKB">
        <authorList>
            <consortium name="EnsemblMetazoa"/>
        </authorList>
    </citation>
    <scope>IDENTIFICATION</scope>
</reference>
<evidence type="ECO:0000259" key="10">
    <source>
        <dbReference type="PROSITE" id="PS50001"/>
    </source>
</evidence>
<dbReference type="InterPro" id="IPR001245">
    <property type="entry name" value="Ser-Thr/Tyr_kinase_cat_dom"/>
</dbReference>
<dbReference type="KEGG" id="aqu:100635249"/>
<dbReference type="SMART" id="SM00252">
    <property type="entry name" value="SH2"/>
    <property type="match status" value="1"/>
</dbReference>
<dbReference type="Pfam" id="PF07714">
    <property type="entry name" value="PK_Tyr_Ser-Thr"/>
    <property type="match status" value="1"/>
</dbReference>
<feature type="domain" description="Protein kinase" evidence="12">
    <location>
        <begin position="297"/>
        <end position="499"/>
    </location>
</feature>
<proteinExistence type="inferred from homology"/>
<dbReference type="InterPro" id="IPR000980">
    <property type="entry name" value="SH2"/>
</dbReference>
<name>A0AAN0IJK8_AMPQE</name>
<keyword evidence="4 9" id="KW-0418">Kinase</keyword>
<comment type="similarity">
    <text evidence="9">Belongs to the protein kinase superfamily. Tyr protein kinase family.</text>
</comment>
<dbReference type="Gene3D" id="1.10.510.10">
    <property type="entry name" value="Transferase(Phosphotransferase) domain 1"/>
    <property type="match status" value="1"/>
</dbReference>
<feature type="domain" description="SH3" evidence="11">
    <location>
        <begin position="110"/>
        <end position="171"/>
    </location>
</feature>
<evidence type="ECO:0000256" key="5">
    <source>
        <dbReference type="ARBA" id="ARBA00022840"/>
    </source>
</evidence>
<dbReference type="EnsemblMetazoa" id="XM_003391786.1">
    <property type="protein sequence ID" value="XP_003391834.1"/>
    <property type="gene ID" value="LOC100635249"/>
</dbReference>
<keyword evidence="5 9" id="KW-0067">ATP-binding</keyword>
<dbReference type="PRINTS" id="PR00109">
    <property type="entry name" value="TYRKINASE"/>
</dbReference>
<dbReference type="InterPro" id="IPR036028">
    <property type="entry name" value="SH3-like_dom_sf"/>
</dbReference>
<evidence type="ECO:0000259" key="11">
    <source>
        <dbReference type="PROSITE" id="PS50002"/>
    </source>
</evidence>